<evidence type="ECO:0000256" key="3">
    <source>
        <dbReference type="ARBA" id="ARBA00022692"/>
    </source>
</evidence>
<evidence type="ECO:0000313" key="20">
    <source>
        <dbReference type="RefSeq" id="XP_031568846.1"/>
    </source>
</evidence>
<evidence type="ECO:0000256" key="6">
    <source>
        <dbReference type="ARBA" id="ARBA00023136"/>
    </source>
</evidence>
<protein>
    <submittedName>
        <fullName evidence="14 15">Tyramine receptor 1-like</fullName>
    </submittedName>
</protein>
<evidence type="ECO:0000313" key="21">
    <source>
        <dbReference type="RefSeq" id="XP_031568848.1"/>
    </source>
</evidence>
<accession>A0A6P8IR08</accession>
<evidence type="ECO:0000313" key="22">
    <source>
        <dbReference type="RefSeq" id="XP_031568849.1"/>
    </source>
</evidence>
<evidence type="ECO:0000256" key="11">
    <source>
        <dbReference type="SAM" id="Phobius"/>
    </source>
</evidence>
<evidence type="ECO:0000313" key="15">
    <source>
        <dbReference type="RefSeq" id="XP_031568841.1"/>
    </source>
</evidence>
<dbReference type="RefSeq" id="XP_031568849.1">
    <property type="nucleotide sequence ID" value="XM_031712989.1"/>
</dbReference>
<dbReference type="Proteomes" id="UP000515163">
    <property type="component" value="Unplaced"/>
</dbReference>
<keyword evidence="2" id="KW-1003">Cell membrane</keyword>
<dbReference type="PROSITE" id="PS00237">
    <property type="entry name" value="G_PROTEIN_RECEP_F1_1"/>
    <property type="match status" value="1"/>
</dbReference>
<dbReference type="GO" id="GO:0005886">
    <property type="term" value="C:plasma membrane"/>
    <property type="evidence" value="ECO:0007669"/>
    <property type="project" value="UniProtKB-SubCell"/>
</dbReference>
<keyword evidence="4 11" id="KW-1133">Transmembrane helix</keyword>
<evidence type="ECO:0000259" key="12">
    <source>
        <dbReference type="PROSITE" id="PS50262"/>
    </source>
</evidence>
<keyword evidence="5 10" id="KW-0297">G-protein coupled receptor</keyword>
<evidence type="ECO:0000256" key="1">
    <source>
        <dbReference type="ARBA" id="ARBA00004651"/>
    </source>
</evidence>
<dbReference type="Pfam" id="PF00001">
    <property type="entry name" value="7tm_1"/>
    <property type="match status" value="2"/>
</dbReference>
<dbReference type="RefSeq" id="XP_031568848.1">
    <property type="nucleotide sequence ID" value="XM_031712988.1"/>
</dbReference>
<evidence type="ECO:0000313" key="13">
    <source>
        <dbReference type="Proteomes" id="UP000515163"/>
    </source>
</evidence>
<evidence type="ECO:0000313" key="17">
    <source>
        <dbReference type="RefSeq" id="XP_031568843.1"/>
    </source>
</evidence>
<keyword evidence="7" id="KW-1015">Disulfide bond</keyword>
<evidence type="ECO:0000256" key="10">
    <source>
        <dbReference type="RuleBase" id="RU000688"/>
    </source>
</evidence>
<dbReference type="GO" id="GO:0004993">
    <property type="term" value="F:G protein-coupled serotonin receptor activity"/>
    <property type="evidence" value="ECO:0007669"/>
    <property type="project" value="UniProtKB-ARBA"/>
</dbReference>
<dbReference type="Gene3D" id="1.20.1070.10">
    <property type="entry name" value="Rhodopsin 7-helix transmembrane proteins"/>
    <property type="match status" value="1"/>
</dbReference>
<proteinExistence type="inferred from homology"/>
<dbReference type="RefSeq" id="XP_031568843.1">
    <property type="nucleotide sequence ID" value="XM_031712983.1"/>
</dbReference>
<evidence type="ECO:0000313" key="16">
    <source>
        <dbReference type="RefSeq" id="XP_031568842.1"/>
    </source>
</evidence>
<dbReference type="RefSeq" id="XP_031568841.1">
    <property type="nucleotide sequence ID" value="XM_031712981.1"/>
</dbReference>
<evidence type="ECO:0000313" key="18">
    <source>
        <dbReference type="RefSeq" id="XP_031568844.1"/>
    </source>
</evidence>
<dbReference type="OrthoDB" id="5955450at2759"/>
<dbReference type="InterPro" id="IPR000276">
    <property type="entry name" value="GPCR_Rhodpsn"/>
</dbReference>
<evidence type="ECO:0000256" key="9">
    <source>
        <dbReference type="ARBA" id="ARBA00023224"/>
    </source>
</evidence>
<evidence type="ECO:0000313" key="19">
    <source>
        <dbReference type="RefSeq" id="XP_031568845.1"/>
    </source>
</evidence>
<dbReference type="SMART" id="SM01381">
    <property type="entry name" value="7TM_GPCR_Srsx"/>
    <property type="match status" value="1"/>
</dbReference>
<feature type="transmembrane region" description="Helical" evidence="11">
    <location>
        <begin position="53"/>
        <end position="79"/>
    </location>
</feature>
<dbReference type="RefSeq" id="XP_031568846.1">
    <property type="nucleotide sequence ID" value="XM_031712986.1"/>
</dbReference>
<dbReference type="RefSeq" id="XP_031568844.1">
    <property type="nucleotide sequence ID" value="XM_031712984.1"/>
</dbReference>
<evidence type="ECO:0000256" key="7">
    <source>
        <dbReference type="ARBA" id="ARBA00023157"/>
    </source>
</evidence>
<evidence type="ECO:0000256" key="8">
    <source>
        <dbReference type="ARBA" id="ARBA00023170"/>
    </source>
</evidence>
<feature type="transmembrane region" description="Helical" evidence="11">
    <location>
        <begin position="17"/>
        <end position="41"/>
    </location>
</feature>
<keyword evidence="9 10" id="KW-0807">Transducer</keyword>
<keyword evidence="13" id="KW-1185">Reference proteome</keyword>
<feature type="transmembrane region" description="Helical" evidence="11">
    <location>
        <begin position="134"/>
        <end position="154"/>
    </location>
</feature>
<evidence type="ECO:0000256" key="2">
    <source>
        <dbReference type="ARBA" id="ARBA00022475"/>
    </source>
</evidence>
<comment type="similarity">
    <text evidence="10">Belongs to the G-protein coupled receptor 1 family.</text>
</comment>
<feature type="transmembrane region" description="Helical" evidence="11">
    <location>
        <begin position="91"/>
        <end position="113"/>
    </location>
</feature>
<evidence type="ECO:0000256" key="5">
    <source>
        <dbReference type="ARBA" id="ARBA00023040"/>
    </source>
</evidence>
<dbReference type="PRINTS" id="PR00237">
    <property type="entry name" value="GPCRRHODOPSN"/>
</dbReference>
<dbReference type="RefSeq" id="XP_031568842.1">
    <property type="nucleotide sequence ID" value="XM_031712982.1"/>
</dbReference>
<organism evidence="13 14">
    <name type="scientific">Actinia tenebrosa</name>
    <name type="common">Australian red waratah sea anemone</name>
    <dbReference type="NCBI Taxonomy" id="6105"/>
    <lineage>
        <taxon>Eukaryota</taxon>
        <taxon>Metazoa</taxon>
        <taxon>Cnidaria</taxon>
        <taxon>Anthozoa</taxon>
        <taxon>Hexacorallia</taxon>
        <taxon>Actiniaria</taxon>
        <taxon>Actiniidae</taxon>
        <taxon>Actinia</taxon>
    </lineage>
</organism>
<dbReference type="GeneID" id="116303448"/>
<gene>
    <name evidence="14 15 16 17 18 19 20 21 22" type="primary">LOC116303448</name>
</gene>
<dbReference type="GO" id="GO:0043410">
    <property type="term" value="P:positive regulation of MAPK cascade"/>
    <property type="evidence" value="ECO:0007669"/>
    <property type="project" value="TreeGrafter"/>
</dbReference>
<dbReference type="GO" id="GO:0071880">
    <property type="term" value="P:adenylate cyclase-activating adrenergic receptor signaling pathway"/>
    <property type="evidence" value="ECO:0007669"/>
    <property type="project" value="TreeGrafter"/>
</dbReference>
<dbReference type="PANTHER" id="PTHR24248:SF199">
    <property type="entry name" value="IP13425P-RELATED"/>
    <property type="match status" value="1"/>
</dbReference>
<feature type="transmembrane region" description="Helical" evidence="11">
    <location>
        <begin position="251"/>
        <end position="268"/>
    </location>
</feature>
<dbReference type="PROSITE" id="PS50262">
    <property type="entry name" value="G_PROTEIN_RECEP_F1_2"/>
    <property type="match status" value="1"/>
</dbReference>
<dbReference type="PANTHER" id="PTHR24248">
    <property type="entry name" value="ADRENERGIC RECEPTOR-RELATED G-PROTEIN COUPLED RECEPTOR"/>
    <property type="match status" value="1"/>
</dbReference>
<dbReference type="RefSeq" id="XP_031568840.1">
    <property type="nucleotide sequence ID" value="XM_031712980.1"/>
</dbReference>
<dbReference type="KEGG" id="aten:116303448"/>
<dbReference type="RefSeq" id="XP_031568845.1">
    <property type="nucleotide sequence ID" value="XM_031712985.1"/>
</dbReference>
<dbReference type="SUPFAM" id="SSF81321">
    <property type="entry name" value="Family A G protein-coupled receptor-like"/>
    <property type="match status" value="1"/>
</dbReference>
<dbReference type="InterPro" id="IPR017452">
    <property type="entry name" value="GPCR_Rhodpsn_7TM"/>
</dbReference>
<feature type="domain" description="G-protein coupled receptors family 1 profile" evidence="12">
    <location>
        <begin position="33"/>
        <end position="261"/>
    </location>
</feature>
<feature type="transmembrane region" description="Helical" evidence="11">
    <location>
        <begin position="209"/>
        <end position="231"/>
    </location>
</feature>
<dbReference type="AlphaFoldDB" id="A0A6P8IR08"/>
<keyword evidence="6 11" id="KW-0472">Membrane</keyword>
<evidence type="ECO:0000313" key="14">
    <source>
        <dbReference type="RefSeq" id="XP_031568840.1"/>
    </source>
</evidence>
<feature type="transmembrane region" description="Helical" evidence="11">
    <location>
        <begin position="166"/>
        <end position="188"/>
    </location>
</feature>
<dbReference type="CDD" id="cd14967">
    <property type="entry name" value="7tmA_amine_R-like"/>
    <property type="match status" value="1"/>
</dbReference>
<reference evidence="14 15" key="1">
    <citation type="submission" date="2025-04" db="UniProtKB">
        <authorList>
            <consortium name="RefSeq"/>
        </authorList>
    </citation>
    <scope>IDENTIFICATION</scope>
    <source>
        <tissue evidence="14 15">Tentacle</tissue>
    </source>
</reference>
<sequence>MNSTTPNMDIDPSQSNIIAAMFVALLIFLTILGNSLVCASFSIFPELRTICNYFVVSLSASDILVALVAMPFWCALQITDNRWNFGPELKLFWDCMDILCGTASIMNLMAVSIDRHFAITMPFYYENIMSSKKAIVIIFFVWVYAAVISCLRLVRWPGNEYMDIAAFGSFFCPLAIMIVMYIRIYLVARQQVRRIGRNYTTDVKAAKTIAVVIGVFVACWCPFFIVVMGFAHVPGFKVSNVVLNVIKWLEYLNSCLNPVIYTCLNRGYRRAFKKLFLRFIRFRRQRATSNVSQRTVRLNSDSASLTYFQPEGKSISQRLRNSSLLGECLRTQWADK</sequence>
<comment type="subcellular location">
    <subcellularLocation>
        <location evidence="1">Cell membrane</location>
        <topology evidence="1">Multi-pass membrane protein</topology>
    </subcellularLocation>
</comment>
<name>A0A6P8IR08_ACTTE</name>
<evidence type="ECO:0000256" key="4">
    <source>
        <dbReference type="ARBA" id="ARBA00022989"/>
    </source>
</evidence>
<keyword evidence="3 10" id="KW-0812">Transmembrane</keyword>
<keyword evidence="8 10" id="KW-0675">Receptor</keyword>